<dbReference type="PANTHER" id="PTHR43681">
    <property type="entry name" value="TRANSMEMBRANE GTPASE FZO"/>
    <property type="match status" value="1"/>
</dbReference>
<feature type="compositionally biased region" description="Polar residues" evidence="2">
    <location>
        <begin position="1"/>
        <end position="12"/>
    </location>
</feature>
<feature type="region of interest" description="Disordered" evidence="2">
    <location>
        <begin position="1"/>
        <end position="21"/>
    </location>
</feature>
<dbReference type="RefSeq" id="WP_072951602.1">
    <property type="nucleotide sequence ID" value="NZ_FNSV01000005.1"/>
</dbReference>
<dbReference type="InterPro" id="IPR045063">
    <property type="entry name" value="Dynamin_N"/>
</dbReference>
<dbReference type="InterPro" id="IPR027417">
    <property type="entry name" value="P-loop_NTPase"/>
</dbReference>
<evidence type="ECO:0000256" key="1">
    <source>
        <dbReference type="SAM" id="Coils"/>
    </source>
</evidence>
<accession>A0A1H4L898</accession>
<keyword evidence="3" id="KW-0812">Transmembrane</keyword>
<feature type="transmembrane region" description="Helical" evidence="3">
    <location>
        <begin position="486"/>
        <end position="510"/>
    </location>
</feature>
<dbReference type="PANTHER" id="PTHR43681:SF1">
    <property type="entry name" value="SARCALUMENIN"/>
    <property type="match status" value="1"/>
</dbReference>
<keyword evidence="1" id="KW-0175">Coiled coil</keyword>
<keyword evidence="6" id="KW-1185">Reference proteome</keyword>
<dbReference type="SUPFAM" id="SSF52540">
    <property type="entry name" value="P-loop containing nucleoside triphosphate hydrolases"/>
    <property type="match status" value="1"/>
</dbReference>
<evidence type="ECO:0000259" key="4">
    <source>
        <dbReference type="Pfam" id="PF00350"/>
    </source>
</evidence>
<dbReference type="Pfam" id="PF00350">
    <property type="entry name" value="Dynamin_N"/>
    <property type="match status" value="1"/>
</dbReference>
<keyword evidence="3" id="KW-1133">Transmembrane helix</keyword>
<organism evidence="5 6">
    <name type="scientific">Rhodococcus koreensis</name>
    <dbReference type="NCBI Taxonomy" id="99653"/>
    <lineage>
        <taxon>Bacteria</taxon>
        <taxon>Bacillati</taxon>
        <taxon>Actinomycetota</taxon>
        <taxon>Actinomycetes</taxon>
        <taxon>Mycobacteriales</taxon>
        <taxon>Nocardiaceae</taxon>
        <taxon>Rhodococcus</taxon>
    </lineage>
</organism>
<proteinExistence type="predicted"/>
<feature type="domain" description="Dynamin N-terminal" evidence="4">
    <location>
        <begin position="63"/>
        <end position="227"/>
    </location>
</feature>
<evidence type="ECO:0000313" key="6">
    <source>
        <dbReference type="Proteomes" id="UP000183561"/>
    </source>
</evidence>
<reference evidence="6" key="1">
    <citation type="submission" date="2016-10" db="EMBL/GenBank/DDBJ databases">
        <authorList>
            <person name="Varghese N."/>
            <person name="Submissions S."/>
        </authorList>
    </citation>
    <scope>NUCLEOTIDE SEQUENCE [LARGE SCALE GENOMIC DNA]</scope>
    <source>
        <strain evidence="6">DSM 44498</strain>
    </source>
</reference>
<sequence>MDTAAQTGQPATVASPAAEVPPRERAEVLLSSITGKILRPFGYDAISDLAEQRARTVEQTRSVVVVGEVKRGKSSLVNALVGWRGASPVGVDVTTSTTISFGEATAEHPGGTAQILFPGRTEQIRHAELADWVSCEGAHVTDSRVAELPTRAIVPVTGSRLGNVTVIDTPGVGGLDPSYAVLAEASASQACVLVIVCDATTPLTAPEMAFIDKTGSAVESLIVVVTKTDKNIRRWRPIVDENRELLLRHLGRQVPVLGVSSLRAVIAAEMAPGPGRDHAEARSGIAELRELIGAKLAIAEHLPTITGLRTAVEGLRTLATDMHTQIGAITRSGEVIPDLTAQLTELQGLKDHSTQWEQYLQRDLTLIRQHATDDLDRRLDGIRQKWTTRINKNGMAVLRRNPQHFTAEMERDFQAAMAGSVNLFLEQLYTQIVHPRFASEVIWHEISEQVLATLSNRTLETHQVAGKRQGLLDPSMITMGVMGSSMLGGLIGVSAMMGVGAVVGVAWVGFNLGFKAMRAGKTNLLSWLRETIATTKTTTARMLESTLALARPEIVIRYREHVKASIETLQGQIKDAEDTARADKATREKKLTRLQNNLRVVENNITRAEALIAELSTHPTPAADPEGGDPR</sequence>
<evidence type="ECO:0000256" key="3">
    <source>
        <dbReference type="SAM" id="Phobius"/>
    </source>
</evidence>
<dbReference type="InterPro" id="IPR051943">
    <property type="entry name" value="TRAFAC_Dynamin-like_GTPase"/>
</dbReference>
<dbReference type="EMBL" id="FNSV01000005">
    <property type="protein sequence ID" value="SEB66565.1"/>
    <property type="molecule type" value="Genomic_DNA"/>
</dbReference>
<dbReference type="Gene3D" id="3.40.50.300">
    <property type="entry name" value="P-loop containing nucleotide triphosphate hydrolases"/>
    <property type="match status" value="1"/>
</dbReference>
<dbReference type="AlphaFoldDB" id="A0A1H4L898"/>
<evidence type="ECO:0000313" key="5">
    <source>
        <dbReference type="EMBL" id="SEB66565.1"/>
    </source>
</evidence>
<protein>
    <submittedName>
        <fullName evidence="5">Dynamin family protein</fullName>
    </submittedName>
</protein>
<dbReference type="Proteomes" id="UP000183561">
    <property type="component" value="Unassembled WGS sequence"/>
</dbReference>
<keyword evidence="3" id="KW-0472">Membrane</keyword>
<dbReference type="OrthoDB" id="4746525at2"/>
<name>A0A1H4L898_9NOCA</name>
<evidence type="ECO:0000256" key="2">
    <source>
        <dbReference type="SAM" id="MobiDB-lite"/>
    </source>
</evidence>
<feature type="coiled-coil region" evidence="1">
    <location>
        <begin position="559"/>
        <end position="618"/>
    </location>
</feature>
<gene>
    <name evidence="5" type="ORF">SAMN04490239_1126</name>
</gene>